<reference evidence="5" key="1">
    <citation type="submission" date="2018-05" db="EMBL/GenBank/DDBJ databases">
        <authorList>
            <person name="Lanie J.A."/>
            <person name="Ng W.-L."/>
            <person name="Kazmierczak K.M."/>
            <person name="Andrzejewski T.M."/>
            <person name="Davidsen T.M."/>
            <person name="Wayne K.J."/>
            <person name="Tettelin H."/>
            <person name="Glass J.I."/>
            <person name="Rusch D."/>
            <person name="Podicherti R."/>
            <person name="Tsui H.-C.T."/>
            <person name="Winkler M.E."/>
        </authorList>
    </citation>
    <scope>NUCLEOTIDE SEQUENCE</scope>
</reference>
<dbReference type="AlphaFoldDB" id="A0A381P226"/>
<dbReference type="EMBL" id="UINC01000773">
    <property type="protein sequence ID" value="SUZ60910.1"/>
    <property type="molecule type" value="Genomic_DNA"/>
</dbReference>
<evidence type="ECO:0000256" key="1">
    <source>
        <dbReference type="ARBA" id="ARBA00022729"/>
    </source>
</evidence>
<dbReference type="CDD" id="cd12797">
    <property type="entry name" value="M23_peptidase"/>
    <property type="match status" value="1"/>
</dbReference>
<dbReference type="InterPro" id="IPR011055">
    <property type="entry name" value="Dup_hybrid_motif"/>
</dbReference>
<name>A0A381P226_9ZZZZ</name>
<evidence type="ECO:0000313" key="5">
    <source>
        <dbReference type="EMBL" id="SUZ60910.1"/>
    </source>
</evidence>
<feature type="domain" description="M23ase beta-sheet core" evidence="3">
    <location>
        <begin position="288"/>
        <end position="382"/>
    </location>
</feature>
<dbReference type="Gene3D" id="2.70.70.10">
    <property type="entry name" value="Glucose Permease (Domain IIA)"/>
    <property type="match status" value="1"/>
</dbReference>
<proteinExistence type="predicted"/>
<evidence type="ECO:0000259" key="3">
    <source>
        <dbReference type="Pfam" id="PF01551"/>
    </source>
</evidence>
<dbReference type="PANTHER" id="PTHR21666">
    <property type="entry name" value="PEPTIDASE-RELATED"/>
    <property type="match status" value="1"/>
</dbReference>
<protein>
    <submittedName>
        <fullName evidence="5">Uncharacterized protein</fullName>
    </submittedName>
</protein>
<sequence>MIKKILIFCVFAFIFYLRPALVESADIDEINIMLKKEKDKLSKLENEIENQTKILNKMGRKEYSNLKKKRILDGQLKIKERELKIYNWNLKINKNNVSALTKKIAHGEKQIYLQQKNLGRRLRTIYKEGDLFSVKLLFSSEDFTDLLRRAKYLDSIMAYDRFIFNNYERELADFYNKKEVLLHAKGQLDLYKNAAITKKKEIVKEKEKKKQFLAKLTKEKSINIRLREELVNSSKNLNQLISRLENKIIHGEGLDISDKKGNLLSPVKGKLLNNFGRERDKKYNTYIVHNGVSIRVRKGAPVRSVFNGKVLYTGTLDGYGNIIIIGHGMNYHSLYGHLDEIISSAGKTVRSGQIIGRSGDSGSVKGEALYFEMRYKGKPIEPTAWLSQSSN</sequence>
<dbReference type="PANTHER" id="PTHR21666:SF289">
    <property type="entry name" value="L-ALA--D-GLU ENDOPEPTIDASE"/>
    <property type="match status" value="1"/>
</dbReference>
<feature type="domain" description="Peptidoglycan hydrolase PcsB coiled-coil" evidence="4">
    <location>
        <begin position="105"/>
        <end position="170"/>
    </location>
</feature>
<organism evidence="5">
    <name type="scientific">marine metagenome</name>
    <dbReference type="NCBI Taxonomy" id="408172"/>
    <lineage>
        <taxon>unclassified sequences</taxon>
        <taxon>metagenomes</taxon>
        <taxon>ecological metagenomes</taxon>
    </lineage>
</organism>
<dbReference type="SUPFAM" id="SSF51261">
    <property type="entry name" value="Duplicated hybrid motif"/>
    <property type="match status" value="1"/>
</dbReference>
<dbReference type="Gene3D" id="6.10.250.3150">
    <property type="match status" value="1"/>
</dbReference>
<accession>A0A381P226</accession>
<dbReference type="Pfam" id="PF01551">
    <property type="entry name" value="Peptidase_M23"/>
    <property type="match status" value="1"/>
</dbReference>
<dbReference type="InterPro" id="IPR016047">
    <property type="entry name" value="M23ase_b-sheet_dom"/>
</dbReference>
<dbReference type="Pfam" id="PF24568">
    <property type="entry name" value="CC_PcsB"/>
    <property type="match status" value="1"/>
</dbReference>
<dbReference type="InterPro" id="IPR050570">
    <property type="entry name" value="Cell_wall_metabolism_enzyme"/>
</dbReference>
<keyword evidence="2" id="KW-0175">Coiled coil</keyword>
<evidence type="ECO:0000256" key="2">
    <source>
        <dbReference type="SAM" id="Coils"/>
    </source>
</evidence>
<dbReference type="InterPro" id="IPR057309">
    <property type="entry name" value="PcsB_CC"/>
</dbReference>
<keyword evidence="1" id="KW-0732">Signal</keyword>
<feature type="coiled-coil region" evidence="2">
    <location>
        <begin position="27"/>
        <end position="61"/>
    </location>
</feature>
<evidence type="ECO:0000259" key="4">
    <source>
        <dbReference type="Pfam" id="PF24568"/>
    </source>
</evidence>
<dbReference type="GO" id="GO:0004222">
    <property type="term" value="F:metalloendopeptidase activity"/>
    <property type="evidence" value="ECO:0007669"/>
    <property type="project" value="TreeGrafter"/>
</dbReference>
<gene>
    <name evidence="5" type="ORF">METZ01_LOCUS13764</name>
</gene>